<dbReference type="AlphaFoldDB" id="A0A0F9PVW5"/>
<dbReference type="Pfam" id="PF24175">
    <property type="entry name" value="SU10_adaptor"/>
    <property type="match status" value="1"/>
</dbReference>
<organism evidence="1">
    <name type="scientific">marine sediment metagenome</name>
    <dbReference type="NCBI Taxonomy" id="412755"/>
    <lineage>
        <taxon>unclassified sequences</taxon>
        <taxon>metagenomes</taxon>
        <taxon>ecological metagenomes</taxon>
    </lineage>
</organism>
<accession>A0A0F9PVW5</accession>
<proteinExistence type="predicted"/>
<evidence type="ECO:0000313" key="1">
    <source>
        <dbReference type="EMBL" id="KKN34359.1"/>
    </source>
</evidence>
<comment type="caution">
    <text evidence="1">The sequence shown here is derived from an EMBL/GenBank/DDBJ whole genome shotgun (WGS) entry which is preliminary data.</text>
</comment>
<sequence>MATISDREADVKFMLGNRTDLDDRIRRWYRDGYLEIGRSYPFEELEDTVEDTMVADIAEYDYPDEARAIKTITMLFDQQQERRLWRRHIRIIERYPTQAPGRPIIYAPFGNQIIVRPIPDQQFDFRWRIWKKPIIESTIKDTVLNVPDDWLEVLDYAAALRGHVALLERDKAAEVHAILFGGVDPRNGKKSTGLIAEKMRTRSQAENVDSEYAIRPRVRRYTASL</sequence>
<name>A0A0F9PVW5_9ZZZZ</name>
<protein>
    <submittedName>
        <fullName evidence="1">Uncharacterized protein</fullName>
    </submittedName>
</protein>
<gene>
    <name evidence="1" type="ORF">LCGC14_0794500</name>
</gene>
<dbReference type="InterPro" id="IPR056209">
    <property type="entry name" value="SU10_adaptor"/>
</dbReference>
<dbReference type="EMBL" id="LAZR01002110">
    <property type="protein sequence ID" value="KKN34359.1"/>
    <property type="molecule type" value="Genomic_DNA"/>
</dbReference>
<reference evidence="1" key="1">
    <citation type="journal article" date="2015" name="Nature">
        <title>Complex archaea that bridge the gap between prokaryotes and eukaryotes.</title>
        <authorList>
            <person name="Spang A."/>
            <person name="Saw J.H."/>
            <person name="Jorgensen S.L."/>
            <person name="Zaremba-Niedzwiedzka K."/>
            <person name="Martijn J."/>
            <person name="Lind A.E."/>
            <person name="van Eijk R."/>
            <person name="Schleper C."/>
            <person name="Guy L."/>
            <person name="Ettema T.J."/>
        </authorList>
    </citation>
    <scope>NUCLEOTIDE SEQUENCE</scope>
</reference>